<dbReference type="Pfam" id="PF02311">
    <property type="entry name" value="AraC_binding"/>
    <property type="match status" value="1"/>
</dbReference>
<dbReference type="InterPro" id="IPR003313">
    <property type="entry name" value="AraC-bd"/>
</dbReference>
<evidence type="ECO:0000256" key="2">
    <source>
        <dbReference type="ARBA" id="ARBA00023125"/>
    </source>
</evidence>
<proteinExistence type="predicted"/>
<name>A0ABW4X3G4_9BACT</name>
<dbReference type="InterPro" id="IPR014710">
    <property type="entry name" value="RmlC-like_jellyroll"/>
</dbReference>
<reference evidence="6" key="1">
    <citation type="journal article" date="2019" name="Int. J. Syst. Evol. Microbiol.">
        <title>The Global Catalogue of Microorganisms (GCM) 10K type strain sequencing project: providing services to taxonomists for standard genome sequencing and annotation.</title>
        <authorList>
            <consortium name="The Broad Institute Genomics Platform"/>
            <consortium name="The Broad Institute Genome Sequencing Center for Infectious Disease"/>
            <person name="Wu L."/>
            <person name="Ma J."/>
        </authorList>
    </citation>
    <scope>NUCLEOTIDE SEQUENCE [LARGE SCALE GENOMIC DNA]</scope>
    <source>
        <strain evidence="6">JCM 16545</strain>
    </source>
</reference>
<dbReference type="PANTHER" id="PTHR43280:SF28">
    <property type="entry name" value="HTH-TYPE TRANSCRIPTIONAL ACTIVATOR RHAS"/>
    <property type="match status" value="1"/>
</dbReference>
<dbReference type="Gene3D" id="2.60.120.10">
    <property type="entry name" value="Jelly Rolls"/>
    <property type="match status" value="1"/>
</dbReference>
<dbReference type="SUPFAM" id="SSF51215">
    <property type="entry name" value="Regulatory protein AraC"/>
    <property type="match status" value="1"/>
</dbReference>
<dbReference type="Proteomes" id="UP001597369">
    <property type="component" value="Unassembled WGS sequence"/>
</dbReference>
<accession>A0ABW4X3G4</accession>
<keyword evidence="2" id="KW-0238">DNA-binding</keyword>
<keyword evidence="1" id="KW-0805">Transcription regulation</keyword>
<dbReference type="Pfam" id="PF12833">
    <property type="entry name" value="HTH_18"/>
    <property type="match status" value="1"/>
</dbReference>
<sequence length="283" mass="33258">MKRHKQFTPLVIIDRSAEKWPPYEHSHNYYEIIYIREGSGSHHLNESVLKYGKGDVFVLSPSDSHYFMIDVPTKFVSVRFTDFKVQRGPNVSYEWSREVNLLLHSRVVRNSRLRFTKQDKVLIMHIFKMLHSVRETIMENESFIYLQVLSLLTIIKRNLPAAKETKSTFTTAGTHSKLEQLLSYIHEHITQPHLLLTEHLAGKINMPQSYIGAFFKRNMDITLKDYINQCRQTLVESRLRSGAYTMKEIAYDFGFTDVSHLNKLFKKHRGMSPSEFRRKCLTT</sequence>
<dbReference type="PANTHER" id="PTHR43280">
    <property type="entry name" value="ARAC-FAMILY TRANSCRIPTIONAL REGULATOR"/>
    <property type="match status" value="1"/>
</dbReference>
<dbReference type="PROSITE" id="PS01124">
    <property type="entry name" value="HTH_ARAC_FAMILY_2"/>
    <property type="match status" value="1"/>
</dbReference>
<dbReference type="RefSeq" id="WP_229962802.1">
    <property type="nucleotide sequence ID" value="NZ_JAJJWI010000034.1"/>
</dbReference>
<comment type="caution">
    <text evidence="5">The sequence shown here is derived from an EMBL/GenBank/DDBJ whole genome shotgun (WGS) entry which is preliminary data.</text>
</comment>
<dbReference type="SMART" id="SM00342">
    <property type="entry name" value="HTH_ARAC"/>
    <property type="match status" value="1"/>
</dbReference>
<dbReference type="SUPFAM" id="SSF46689">
    <property type="entry name" value="Homeodomain-like"/>
    <property type="match status" value="1"/>
</dbReference>
<dbReference type="InterPro" id="IPR018060">
    <property type="entry name" value="HTH_AraC"/>
</dbReference>
<evidence type="ECO:0000313" key="5">
    <source>
        <dbReference type="EMBL" id="MFD2068840.1"/>
    </source>
</evidence>
<evidence type="ECO:0000256" key="3">
    <source>
        <dbReference type="ARBA" id="ARBA00023163"/>
    </source>
</evidence>
<dbReference type="InterPro" id="IPR009057">
    <property type="entry name" value="Homeodomain-like_sf"/>
</dbReference>
<keyword evidence="3" id="KW-0804">Transcription</keyword>
<gene>
    <name evidence="5" type="ORF">ACFSKU_18260</name>
</gene>
<feature type="domain" description="HTH araC/xylS-type" evidence="4">
    <location>
        <begin position="179"/>
        <end position="279"/>
    </location>
</feature>
<evidence type="ECO:0000313" key="6">
    <source>
        <dbReference type="Proteomes" id="UP001597369"/>
    </source>
</evidence>
<evidence type="ECO:0000256" key="1">
    <source>
        <dbReference type="ARBA" id="ARBA00023015"/>
    </source>
</evidence>
<dbReference type="Gene3D" id="1.10.10.60">
    <property type="entry name" value="Homeodomain-like"/>
    <property type="match status" value="2"/>
</dbReference>
<evidence type="ECO:0000259" key="4">
    <source>
        <dbReference type="PROSITE" id="PS01124"/>
    </source>
</evidence>
<protein>
    <submittedName>
        <fullName evidence="5">AraC family transcriptional regulator</fullName>
    </submittedName>
</protein>
<organism evidence="5 6">
    <name type="scientific">Pontibacter silvestris</name>
    <dbReference type="NCBI Taxonomy" id="2305183"/>
    <lineage>
        <taxon>Bacteria</taxon>
        <taxon>Pseudomonadati</taxon>
        <taxon>Bacteroidota</taxon>
        <taxon>Cytophagia</taxon>
        <taxon>Cytophagales</taxon>
        <taxon>Hymenobacteraceae</taxon>
        <taxon>Pontibacter</taxon>
    </lineage>
</organism>
<dbReference type="EMBL" id="JBHUHV010000057">
    <property type="protein sequence ID" value="MFD2068840.1"/>
    <property type="molecule type" value="Genomic_DNA"/>
</dbReference>
<dbReference type="InterPro" id="IPR037923">
    <property type="entry name" value="HTH-like"/>
</dbReference>
<keyword evidence="6" id="KW-1185">Reference proteome</keyword>